<reference evidence="2" key="1">
    <citation type="submission" date="2022-11" db="EMBL/GenBank/DDBJ databases">
        <authorList>
            <person name="Petersen C."/>
        </authorList>
    </citation>
    <scope>NUCLEOTIDE SEQUENCE</scope>
    <source>
        <strain evidence="2">IBT 19713</strain>
    </source>
</reference>
<dbReference type="Gene3D" id="3.30.565.10">
    <property type="entry name" value="Histidine kinase-like ATPase, C-terminal domain"/>
    <property type="match status" value="1"/>
</dbReference>
<sequence>MEARKHIERLRRERLHCESEVIARALQNAMEILADNLYSTPTHFILELIQNADDNNYTTETPTISFYLGSDFLLVSGNEVGFSPSDVDAICHVGQSTKSASRDASSHIGEKGIGFKSSFKLADSIHISSRAYSFKFVKKSHPLGMITPIWEDFPTEHLQVGMTQFLFEIPSQPNVKSVTNDLRHLQPSLLIFLRRLRQINLEGELSHKKIHSVRHESRDLAGEAVSIHSDSLPSGSTLELYLVQRYEHRDMPSEPKRPGINHSEVAIAFPLTACKSPWTRDCYTYNFLPIRQYGFSFLIHADFLLTANREDVDENPDWNRGLLVGVQQGFIQAVQRFRLTNLKYSWPAYLKCLSSSIGAPLFEEFRRRLVARLKTEPILESKSGSYRRPTELLYLRPIFTDDDGEYLLRSEERQQQLLSSQYKVRELSILGVESLPFESFLSDLKNFIRDESEQFRGKPHPWHSKLASALQEGQTGLYQKLRRCRIIPLQDGSWVTPAHDNIFFASTKAGDDFIPDGIDVLLVDEAAAQCQDRRQLYQILGVKTLDIIGVCKRILETHKNARSWRVSTKDLVSHACYMFRARDRFQILPSDIFWLAGANGKYAEGKELYMELPNKVRISDFAMLDENLIPLIHPLYLQQNSNRTEAWIGWLQNTLRVAWLPRLREVGSYTTLTPEFHSLFEYILPFLDIPDPDNILWQKFSLLGVTTDLNLEYYLQYLRGIQVRSLTAADAHDIYKEMTKLLPRDIAKRKRFAEGSLIFVARPSPRWLKMEDCFWKAPPCLRSAISIFNRYPDCTRLFKDTLGLRDAATVDIVNELLALRPDNIQISHVKDLLFWLSDNACQDHGLSTELRKKLGRCAAFPVYQILHEQKTTRFATLNQHWFIADRPTLRRAFEAKVLLLDFSLNEINRLHHLFVQLELAERKLSYQVEETTEREGDYAFEKKLTDKLLQKLPFIERLLAGATDNTSMQKLKNLKVFGVTKVILKRELGEIQGESGEGDLVTSESETGFALYIKTSDLQSGDVPYSALANFLSGILEIDKERNRLLMDILVTQSHRRLDAILEQYGFHSELHQDNGPGLGNQPNTSHDDSVELSQTIEANNEISYETTEEILEAHDVASREDNSGISRSRVSVTRPVRFLDRLFEISRPITVSGKGTADNQTKSVSSELEGGPQSIGRVWDMEGLLSALPGRDANIKKTPSKSPRYSRSYMFDRAHVPPRSEAAWEDDQETGYSGELMVSLGATSLIML</sequence>
<keyword evidence="3" id="KW-1185">Reference proteome</keyword>
<gene>
    <name evidence="2" type="ORF">N7468_006212</name>
</gene>
<dbReference type="AlphaFoldDB" id="A0A9W9TJC7"/>
<reference evidence="2" key="2">
    <citation type="journal article" date="2023" name="IMA Fungus">
        <title>Comparative genomic study of the Penicillium genus elucidates a diverse pangenome and 15 lateral gene transfer events.</title>
        <authorList>
            <person name="Petersen C."/>
            <person name="Sorensen T."/>
            <person name="Nielsen M.R."/>
            <person name="Sondergaard T.E."/>
            <person name="Sorensen J.L."/>
            <person name="Fitzpatrick D.A."/>
            <person name="Frisvad J.C."/>
            <person name="Nielsen K.L."/>
        </authorList>
    </citation>
    <scope>NUCLEOTIDE SEQUENCE</scope>
    <source>
        <strain evidence="2">IBT 19713</strain>
    </source>
</reference>
<dbReference type="RefSeq" id="XP_058328398.1">
    <property type="nucleotide sequence ID" value="XM_058475508.1"/>
</dbReference>
<dbReference type="GeneID" id="83202811"/>
<dbReference type="PANTHER" id="PTHR32387">
    <property type="entry name" value="WU:FJ29H11"/>
    <property type="match status" value="1"/>
</dbReference>
<dbReference type="OrthoDB" id="1262810at2759"/>
<organism evidence="2 3">
    <name type="scientific">Penicillium chermesinum</name>
    <dbReference type="NCBI Taxonomy" id="63820"/>
    <lineage>
        <taxon>Eukaryota</taxon>
        <taxon>Fungi</taxon>
        <taxon>Dikarya</taxon>
        <taxon>Ascomycota</taxon>
        <taxon>Pezizomycotina</taxon>
        <taxon>Eurotiomycetes</taxon>
        <taxon>Eurotiomycetidae</taxon>
        <taxon>Eurotiales</taxon>
        <taxon>Aspergillaceae</taxon>
        <taxon>Penicillium</taxon>
    </lineage>
</organism>
<name>A0A9W9TJC7_9EURO</name>
<proteinExistence type="predicted"/>
<dbReference type="Proteomes" id="UP001150941">
    <property type="component" value="Unassembled WGS sequence"/>
</dbReference>
<evidence type="ECO:0000256" key="1">
    <source>
        <dbReference type="SAM" id="MobiDB-lite"/>
    </source>
</evidence>
<dbReference type="SUPFAM" id="SSF55874">
    <property type="entry name" value="ATPase domain of HSP90 chaperone/DNA topoisomerase II/histidine kinase"/>
    <property type="match status" value="1"/>
</dbReference>
<protein>
    <submittedName>
        <fullName evidence="2">Uncharacterized protein</fullName>
    </submittedName>
</protein>
<dbReference type="InterPro" id="IPR052957">
    <property type="entry name" value="Auxin_embryo_med"/>
</dbReference>
<evidence type="ECO:0000313" key="2">
    <source>
        <dbReference type="EMBL" id="KAJ5224987.1"/>
    </source>
</evidence>
<dbReference type="EMBL" id="JAPQKS010000005">
    <property type="protein sequence ID" value="KAJ5224987.1"/>
    <property type="molecule type" value="Genomic_DNA"/>
</dbReference>
<comment type="caution">
    <text evidence="2">The sequence shown here is derived from an EMBL/GenBank/DDBJ whole genome shotgun (WGS) entry which is preliminary data.</text>
</comment>
<feature type="compositionally biased region" description="Polar residues" evidence="1">
    <location>
        <begin position="1158"/>
        <end position="1167"/>
    </location>
</feature>
<feature type="region of interest" description="Disordered" evidence="1">
    <location>
        <begin position="1153"/>
        <end position="1174"/>
    </location>
</feature>
<accession>A0A9W9TJC7</accession>
<dbReference type="NCBIfam" id="NF047352">
    <property type="entry name" value="P_loop_sacsin"/>
    <property type="match status" value="1"/>
</dbReference>
<dbReference type="InterPro" id="IPR036890">
    <property type="entry name" value="HATPase_C_sf"/>
</dbReference>
<evidence type="ECO:0000313" key="3">
    <source>
        <dbReference type="Proteomes" id="UP001150941"/>
    </source>
</evidence>
<dbReference type="PANTHER" id="PTHR32387:SF0">
    <property type="entry name" value="PROTEIN NO VEIN"/>
    <property type="match status" value="1"/>
</dbReference>